<sequence length="503" mass="56179">MSFFRRSGRFNPLITAAIVVVWLVLMGHLLRDRIMDSGSQVAETFQIASVESDDWFMIRIAGAYAGFGRSRQFKKDGGWTIRDDLNISLNLQGQVKPVRISNESEVDENFRLISFKLKVASGIVSFEQKGRMSGRELIVEIPQFQGGGTKKLKLAEVPRMSRSLGLPVPLTGLQVNDDIRMPIFDPLDGNKWDAAIKVLEKADVDIGDKKVPAWRVRATFRAVELVMWIDDQGRLLKGRMPLGITVVRSDKDEIAREMKSARDLPDLVSMTAVRVEGTIPEGDDLRLVRFQIQGAGEIAIPSDDRQKLTGADVEITRQSLPQATYSLPNQDRSMGRHLMSSRFIRSEHPEIVRKAQEIIGEEKDPVKAAELINRWVYKNLKKVPTPSVPDAVTVLQTRQGDCNEHAVLAASLARAVGLPAQITVGLIYNEGAFYYHAWVSYWAGTKWVSGDPLMNRMPVPPTYLALLYGDVDKHVNVMAFLGNLKLKVLETQTGSAQEVSSNR</sequence>
<dbReference type="Proteomes" id="UP000807825">
    <property type="component" value="Unassembled WGS sequence"/>
</dbReference>
<keyword evidence="1" id="KW-0472">Membrane</keyword>
<accession>A0A9D6V3P6</accession>
<comment type="caution">
    <text evidence="3">The sequence shown here is derived from an EMBL/GenBank/DDBJ whole genome shotgun (WGS) entry which is preliminary data.</text>
</comment>
<feature type="domain" description="Transglutaminase-like" evidence="2">
    <location>
        <begin position="394"/>
        <end position="454"/>
    </location>
</feature>
<reference evidence="3" key="1">
    <citation type="submission" date="2020-07" db="EMBL/GenBank/DDBJ databases">
        <title>Huge and variable diversity of episymbiotic CPR bacteria and DPANN archaea in groundwater ecosystems.</title>
        <authorList>
            <person name="He C.Y."/>
            <person name="Keren R."/>
            <person name="Whittaker M."/>
            <person name="Farag I.F."/>
            <person name="Doudna J."/>
            <person name="Cate J.H.D."/>
            <person name="Banfield J.F."/>
        </authorList>
    </citation>
    <scope>NUCLEOTIDE SEQUENCE</scope>
    <source>
        <strain evidence="3">NC_groundwater_1664_Pr3_B-0.1um_52_9</strain>
    </source>
</reference>
<dbReference type="SUPFAM" id="SSF54001">
    <property type="entry name" value="Cysteine proteinases"/>
    <property type="match status" value="1"/>
</dbReference>
<dbReference type="SMART" id="SM00460">
    <property type="entry name" value="TGc"/>
    <property type="match status" value="1"/>
</dbReference>
<dbReference type="PANTHER" id="PTHR33490:SF3">
    <property type="entry name" value="CONSERVED INTEGRAL MEMBRANE PROTEIN"/>
    <property type="match status" value="1"/>
</dbReference>
<evidence type="ECO:0000313" key="3">
    <source>
        <dbReference type="EMBL" id="MBI5251511.1"/>
    </source>
</evidence>
<evidence type="ECO:0000259" key="2">
    <source>
        <dbReference type="SMART" id="SM00460"/>
    </source>
</evidence>
<organism evidence="3 4">
    <name type="scientific">Desulfomonile tiedjei</name>
    <dbReference type="NCBI Taxonomy" id="2358"/>
    <lineage>
        <taxon>Bacteria</taxon>
        <taxon>Pseudomonadati</taxon>
        <taxon>Thermodesulfobacteriota</taxon>
        <taxon>Desulfomonilia</taxon>
        <taxon>Desulfomonilales</taxon>
        <taxon>Desulfomonilaceae</taxon>
        <taxon>Desulfomonile</taxon>
    </lineage>
</organism>
<dbReference type="InterPro" id="IPR038765">
    <property type="entry name" value="Papain-like_cys_pep_sf"/>
</dbReference>
<dbReference type="Gene3D" id="3.10.620.30">
    <property type="match status" value="1"/>
</dbReference>
<protein>
    <submittedName>
        <fullName evidence="3">Transglutaminase domain-containing protein</fullName>
    </submittedName>
</protein>
<name>A0A9D6V3P6_9BACT</name>
<evidence type="ECO:0000313" key="4">
    <source>
        <dbReference type="Proteomes" id="UP000807825"/>
    </source>
</evidence>
<dbReference type="Pfam" id="PF01841">
    <property type="entry name" value="Transglut_core"/>
    <property type="match status" value="1"/>
</dbReference>
<keyword evidence="1" id="KW-0812">Transmembrane</keyword>
<evidence type="ECO:0000256" key="1">
    <source>
        <dbReference type="SAM" id="Phobius"/>
    </source>
</evidence>
<dbReference type="InterPro" id="IPR002931">
    <property type="entry name" value="Transglutaminase-like"/>
</dbReference>
<dbReference type="AlphaFoldDB" id="A0A9D6V3P6"/>
<dbReference type="PANTHER" id="PTHR33490">
    <property type="entry name" value="BLR5614 PROTEIN-RELATED"/>
    <property type="match status" value="1"/>
</dbReference>
<gene>
    <name evidence="3" type="ORF">HY912_18635</name>
</gene>
<dbReference type="EMBL" id="JACRDE010000490">
    <property type="protein sequence ID" value="MBI5251511.1"/>
    <property type="molecule type" value="Genomic_DNA"/>
</dbReference>
<proteinExistence type="predicted"/>
<feature type="transmembrane region" description="Helical" evidence="1">
    <location>
        <begin position="12"/>
        <end position="30"/>
    </location>
</feature>
<keyword evidence="1" id="KW-1133">Transmembrane helix</keyword>